<dbReference type="FunFam" id="1.25.40.10:FF:000144">
    <property type="entry name" value="Pentatricopeptide repeat-containing protein, mitochondrial"/>
    <property type="match status" value="1"/>
</dbReference>
<dbReference type="FunFam" id="1.25.40.10:FF:000425">
    <property type="entry name" value="Pentatricopeptide repeat-containing protein At3g26540"/>
    <property type="match status" value="1"/>
</dbReference>
<keyword evidence="4" id="KW-1185">Reference proteome</keyword>
<reference evidence="4" key="1">
    <citation type="journal article" date="2019" name="Gigascience">
        <title>De novo genome assembly of the endangered Acer yangbiense, a plant species with extremely small populations endemic to Yunnan Province, China.</title>
        <authorList>
            <person name="Yang J."/>
            <person name="Wariss H.M."/>
            <person name="Tao L."/>
            <person name="Zhang R."/>
            <person name="Yun Q."/>
            <person name="Hollingsworth P."/>
            <person name="Dao Z."/>
            <person name="Luo G."/>
            <person name="Guo H."/>
            <person name="Ma Y."/>
            <person name="Sun W."/>
        </authorList>
    </citation>
    <scope>NUCLEOTIDE SEQUENCE [LARGE SCALE GENOMIC DNA]</scope>
    <source>
        <strain evidence="4">cv. Malutang</strain>
    </source>
</reference>
<dbReference type="Proteomes" id="UP000323000">
    <property type="component" value="Chromosome 1"/>
</dbReference>
<evidence type="ECO:0000313" key="3">
    <source>
        <dbReference type="EMBL" id="TXG73384.1"/>
    </source>
</evidence>
<dbReference type="InterPro" id="IPR046848">
    <property type="entry name" value="E_motif"/>
</dbReference>
<evidence type="ECO:0000256" key="2">
    <source>
        <dbReference type="PROSITE-ProRule" id="PRU00708"/>
    </source>
</evidence>
<dbReference type="PANTHER" id="PTHR47926">
    <property type="entry name" value="PENTATRICOPEPTIDE REPEAT-CONTAINING PROTEIN"/>
    <property type="match status" value="1"/>
</dbReference>
<feature type="repeat" description="PPR" evidence="2">
    <location>
        <begin position="638"/>
        <end position="672"/>
    </location>
</feature>
<dbReference type="InterPro" id="IPR002885">
    <property type="entry name" value="PPR_rpt"/>
</dbReference>
<keyword evidence="1" id="KW-0677">Repeat</keyword>
<evidence type="ECO:0000313" key="4">
    <source>
        <dbReference type="Proteomes" id="UP000323000"/>
    </source>
</evidence>
<organism evidence="3 4">
    <name type="scientific">Acer yangbiense</name>
    <dbReference type="NCBI Taxonomy" id="1000413"/>
    <lineage>
        <taxon>Eukaryota</taxon>
        <taxon>Viridiplantae</taxon>
        <taxon>Streptophyta</taxon>
        <taxon>Embryophyta</taxon>
        <taxon>Tracheophyta</taxon>
        <taxon>Spermatophyta</taxon>
        <taxon>Magnoliopsida</taxon>
        <taxon>eudicotyledons</taxon>
        <taxon>Gunneridae</taxon>
        <taxon>Pentapetalae</taxon>
        <taxon>rosids</taxon>
        <taxon>malvids</taxon>
        <taxon>Sapindales</taxon>
        <taxon>Sapindaceae</taxon>
        <taxon>Hippocastanoideae</taxon>
        <taxon>Acereae</taxon>
        <taxon>Acer</taxon>
    </lineage>
</organism>
<name>A0A5C7IWW7_9ROSI</name>
<dbReference type="Pfam" id="PF01535">
    <property type="entry name" value="PPR"/>
    <property type="match status" value="9"/>
</dbReference>
<gene>
    <name evidence="3" type="ORF">EZV62_001963</name>
</gene>
<dbReference type="AlphaFoldDB" id="A0A5C7IWW7"/>
<dbReference type="Gene3D" id="1.25.40.10">
    <property type="entry name" value="Tetratricopeptide repeat domain"/>
    <property type="match status" value="7"/>
</dbReference>
<feature type="repeat" description="PPR" evidence="2">
    <location>
        <begin position="301"/>
        <end position="335"/>
    </location>
</feature>
<dbReference type="SUPFAM" id="SSF48452">
    <property type="entry name" value="TPR-like"/>
    <property type="match status" value="1"/>
</dbReference>
<feature type="repeat" description="PPR" evidence="2">
    <location>
        <begin position="371"/>
        <end position="405"/>
    </location>
</feature>
<dbReference type="FunFam" id="1.25.40.10:FF:000344">
    <property type="entry name" value="Pentatricopeptide repeat-containing protein"/>
    <property type="match status" value="1"/>
</dbReference>
<dbReference type="OrthoDB" id="1880841at2759"/>
<feature type="repeat" description="PPR" evidence="2">
    <location>
        <begin position="603"/>
        <end position="637"/>
    </location>
</feature>
<dbReference type="PROSITE" id="PS51375">
    <property type="entry name" value="PPR"/>
    <property type="match status" value="7"/>
</dbReference>
<dbReference type="FunFam" id="1.25.40.10:FF:001226">
    <property type="entry name" value="Pentatricopeptide repeat-containing protein At3g03580"/>
    <property type="match status" value="1"/>
</dbReference>
<feature type="repeat" description="PPR" evidence="2">
    <location>
        <begin position="502"/>
        <end position="536"/>
    </location>
</feature>
<dbReference type="InterPro" id="IPR011990">
    <property type="entry name" value="TPR-like_helical_dom_sf"/>
</dbReference>
<comment type="caution">
    <text evidence="3">The sequence shown here is derived from an EMBL/GenBank/DDBJ whole genome shotgun (WGS) entry which is preliminary data.</text>
</comment>
<protein>
    <recommendedName>
        <fullName evidence="5">Pentacotripeptide-repeat region of PRORP domain-containing protein</fullName>
    </recommendedName>
</protein>
<dbReference type="Pfam" id="PF13041">
    <property type="entry name" value="PPR_2"/>
    <property type="match status" value="1"/>
</dbReference>
<sequence>MYFLLVNNARKTVVAQNLLLTRRFLPQHQIQSFSTDPLAICSNSQSLHQTKQTHAFALLNGILPRSVSLSASLILRYAEFEQPTLSLLVFQQTVPYSYTAFLWNTLIRALSIARFYDGFVTYNRMLRSGVRPDDHTFPFVLKTCADNVQLQKGMEIHGCLFKLGFDKDVFVGNTLSLFYGNCGCLENVRRVFDEMPERDVVSWNTLIGIFSVSGFYVEALDSYFGMNLSSGFKPNSVSVVSVLPVCGGLADETMARRIHCYAMKVGLDIQVTISNALVDAYGKCGNVKASKRVFDEMIEKNDVSWNSIITSLAYTGRNEDALDTFRLMIDAGLRPNSIAISSMLPVLVELQLFSLGKEIHGFSLRTGVESDIFVANSLIDMYAKSGHPAEASYVFNNMESRNVVSWNAMVANFTQNMLEFSALELVRDMQTHNENPNSVTLTNVLPACAHAGFLRPGKEIHARTIRMGFNFDLFVTNALTDMYAKCGCLNLAQNVFDISLRDEISYNILIVGYSETSNCSESLCLFLQMRLAGMEHDVVSFMGAISACTNIAATKQGKEIHALLVRKHLHTHLFIANSLLDFYSRCGRIDLANKIFDRIPNRDAASWNTLILGYGMLGEIDIAINLFEAMRQDGVDYDSVSYIAVLSACSHGGLVEKGREYFEEMKARNIEPTQMHYACMVDLLGRAGLMEDAVRLIDNLTMIPDANIWGALLGACRIHGNIELASWAAEHLFKLKPQHCGYYILLANMYAEAGKWDEANRVRELMKSKGARKNPACSWVQTNDQVHGFVAGEKMENLALGSWQT</sequence>
<dbReference type="NCBIfam" id="TIGR00756">
    <property type="entry name" value="PPR"/>
    <property type="match status" value="5"/>
</dbReference>
<dbReference type="InterPro" id="IPR046960">
    <property type="entry name" value="PPR_At4g14850-like_plant"/>
</dbReference>
<proteinExistence type="predicted"/>
<dbReference type="GO" id="GO:0003723">
    <property type="term" value="F:RNA binding"/>
    <property type="evidence" value="ECO:0007669"/>
    <property type="project" value="InterPro"/>
</dbReference>
<dbReference type="GO" id="GO:0009451">
    <property type="term" value="P:RNA modification"/>
    <property type="evidence" value="ECO:0007669"/>
    <property type="project" value="InterPro"/>
</dbReference>
<accession>A0A5C7IWW7</accession>
<dbReference type="PANTHER" id="PTHR47926:SF427">
    <property type="entry name" value="TETRATRICOPEPTIDE-LIKE HELICAL DOMAIN SUPERFAMILY"/>
    <property type="match status" value="1"/>
</dbReference>
<evidence type="ECO:0000256" key="1">
    <source>
        <dbReference type="ARBA" id="ARBA00022737"/>
    </source>
</evidence>
<evidence type="ECO:0008006" key="5">
    <source>
        <dbReference type="Google" id="ProtNLM"/>
    </source>
</evidence>
<dbReference type="FunFam" id="1.25.40.10:FF:000518">
    <property type="entry name" value="Pentatricopeptide repeat-containing protein"/>
    <property type="match status" value="1"/>
</dbReference>
<dbReference type="Pfam" id="PF20431">
    <property type="entry name" value="E_motif"/>
    <property type="match status" value="1"/>
</dbReference>
<feature type="repeat" description="PPR" evidence="2">
    <location>
        <begin position="270"/>
        <end position="300"/>
    </location>
</feature>
<feature type="repeat" description="PPR" evidence="2">
    <location>
        <begin position="199"/>
        <end position="234"/>
    </location>
</feature>
<dbReference type="EMBL" id="VAHF01000001">
    <property type="protein sequence ID" value="TXG73384.1"/>
    <property type="molecule type" value="Genomic_DNA"/>
</dbReference>
<dbReference type="FunFam" id="1.25.40.10:FF:000280">
    <property type="entry name" value="Pentatricopeptide repeat-containing protein"/>
    <property type="match status" value="1"/>
</dbReference>